<sequence>MQVVLEILGSTSTGFFLAHRLTWLPAAVAGLAGLKTLLSCLGNITSLNPVRVLKQEAEEEKAETARLSSFVGAIAVGDLVKTTLGPKGMDKILVSLGRNEGQVEITNDGATILKSIGVDNPAAKILVDMSRVQDDEVGDGTTSVTVFAAELLREAEKLVAQKIHPQTIIAGWRRATTVSREALSRNAIDNSANSEKFKEDLMNISRTTLSSKILSQHKEHFAKLAVDAVLRLKGSGDLSAIQIIKKSGGCLDDSFLDEGFLLDKKIGQHQPKRIEKARILIANTPMDTDKIKVFGSKVKVDSMSKVADIELAEKEKMKEKVEKILKHNCNVFINRQLIYNYPEQLFADANIMAIEHADFDGIERLALVTGGEILSTFDEPEKAKLGVCDLIEEVMIGEDTLLRFSGVPLGEACSIIIRGATQQIVDEAERSLHDALCVLATTVRETKIVFGGGCSEMLMACAVNAEAAKTPGKEAVAMESFAYALQMLPITIADNAGYDSAQLVSELRAQHTCGNNTCGLDMETGRVGCMKKLGVTESFAVKQQMLLAASEAAEMILRVDNIIRAAPRKRVADRGRC</sequence>
<comment type="function">
    <text evidence="9">Molecular chaperone; assists the folding of proteins upon ATP hydrolysis. Known to play a role, in vitro, in the folding of actin and tubulin.</text>
</comment>
<proteinExistence type="inferred from homology"/>
<dbReference type="InterPro" id="IPR027409">
    <property type="entry name" value="GroEL-like_apical_dom_sf"/>
</dbReference>
<evidence type="ECO:0000256" key="9">
    <source>
        <dbReference type="ARBA" id="ARBA00024677"/>
    </source>
</evidence>
<dbReference type="FunFam" id="1.10.560.10:FF:000017">
    <property type="entry name" value="T-complex protein 1 subunit eta"/>
    <property type="match status" value="1"/>
</dbReference>
<dbReference type="PROSITE" id="PS00750">
    <property type="entry name" value="TCP1_1"/>
    <property type="match status" value="1"/>
</dbReference>
<keyword evidence="5" id="KW-0963">Cytoplasm</keyword>
<evidence type="ECO:0000256" key="8">
    <source>
        <dbReference type="ARBA" id="ARBA00023186"/>
    </source>
</evidence>
<dbReference type="SUPFAM" id="SSF48592">
    <property type="entry name" value="GroEL equatorial domain-like"/>
    <property type="match status" value="1"/>
</dbReference>
<dbReference type="PANTHER" id="PTHR11353">
    <property type="entry name" value="CHAPERONIN"/>
    <property type="match status" value="1"/>
</dbReference>
<dbReference type="Proteomes" id="UP001367676">
    <property type="component" value="Unassembled WGS sequence"/>
</dbReference>
<dbReference type="GO" id="GO:0140662">
    <property type="term" value="F:ATP-dependent protein folding chaperone"/>
    <property type="evidence" value="ECO:0007669"/>
    <property type="project" value="InterPro"/>
</dbReference>
<evidence type="ECO:0000256" key="5">
    <source>
        <dbReference type="ARBA" id="ARBA00022490"/>
    </source>
</evidence>
<dbReference type="InterPro" id="IPR053374">
    <property type="entry name" value="TCP-1_chaperonin"/>
</dbReference>
<dbReference type="PROSITE" id="PS00751">
    <property type="entry name" value="TCP1_2"/>
    <property type="match status" value="1"/>
</dbReference>
<evidence type="ECO:0000256" key="6">
    <source>
        <dbReference type="ARBA" id="ARBA00022741"/>
    </source>
</evidence>
<evidence type="ECO:0000256" key="7">
    <source>
        <dbReference type="ARBA" id="ARBA00022840"/>
    </source>
</evidence>
<keyword evidence="7 11" id="KW-0067">ATP-binding</keyword>
<dbReference type="SUPFAM" id="SSF54849">
    <property type="entry name" value="GroEL-intermediate domain like"/>
    <property type="match status" value="1"/>
</dbReference>
<dbReference type="GO" id="GO:0051082">
    <property type="term" value="F:unfolded protein binding"/>
    <property type="evidence" value="ECO:0007669"/>
    <property type="project" value="InterPro"/>
</dbReference>
<dbReference type="AlphaFoldDB" id="A0AAN9Y3P8"/>
<dbReference type="PROSITE" id="PS00995">
    <property type="entry name" value="TCP1_3"/>
    <property type="match status" value="1"/>
</dbReference>
<organism evidence="12 13">
    <name type="scientific">Parthenolecanium corni</name>
    <dbReference type="NCBI Taxonomy" id="536013"/>
    <lineage>
        <taxon>Eukaryota</taxon>
        <taxon>Metazoa</taxon>
        <taxon>Ecdysozoa</taxon>
        <taxon>Arthropoda</taxon>
        <taxon>Hexapoda</taxon>
        <taxon>Insecta</taxon>
        <taxon>Pterygota</taxon>
        <taxon>Neoptera</taxon>
        <taxon>Paraneoptera</taxon>
        <taxon>Hemiptera</taxon>
        <taxon>Sternorrhyncha</taxon>
        <taxon>Coccoidea</taxon>
        <taxon>Coccidae</taxon>
        <taxon>Parthenolecanium</taxon>
    </lineage>
</organism>
<gene>
    <name evidence="12" type="ORF">V9T40_001700</name>
</gene>
<reference evidence="12 13" key="1">
    <citation type="submission" date="2024-03" db="EMBL/GenBank/DDBJ databases">
        <title>Adaptation during the transition from Ophiocordyceps entomopathogen to insect associate is accompanied by gene loss and intensified selection.</title>
        <authorList>
            <person name="Ward C.M."/>
            <person name="Onetto C.A."/>
            <person name="Borneman A.R."/>
        </authorList>
    </citation>
    <scope>NUCLEOTIDE SEQUENCE [LARGE SCALE GENOMIC DNA]</scope>
    <source>
        <strain evidence="12">AWRI1</strain>
        <tissue evidence="12">Single Adult Female</tissue>
    </source>
</reference>
<dbReference type="FunFam" id="3.30.260.10:FF:000025">
    <property type="entry name" value="Chaperonin containing TCP1 subunit 2"/>
    <property type="match status" value="1"/>
</dbReference>
<dbReference type="InterPro" id="IPR027410">
    <property type="entry name" value="TCP-1-like_intermed_sf"/>
</dbReference>
<evidence type="ECO:0000256" key="1">
    <source>
        <dbReference type="ARBA" id="ARBA00004496"/>
    </source>
</evidence>
<dbReference type="CDD" id="cd03336">
    <property type="entry name" value="TCP1_beta"/>
    <property type="match status" value="1"/>
</dbReference>
<dbReference type="InterPro" id="IPR027413">
    <property type="entry name" value="GROEL-like_equatorial_sf"/>
</dbReference>
<dbReference type="EMBL" id="JBBCAQ010000022">
    <property type="protein sequence ID" value="KAK7590087.1"/>
    <property type="molecule type" value="Genomic_DNA"/>
</dbReference>
<dbReference type="GO" id="GO:0016887">
    <property type="term" value="F:ATP hydrolysis activity"/>
    <property type="evidence" value="ECO:0007669"/>
    <property type="project" value="InterPro"/>
</dbReference>
<dbReference type="Gene3D" id="1.10.560.10">
    <property type="entry name" value="GroEL-like equatorial domain"/>
    <property type="match status" value="1"/>
</dbReference>
<keyword evidence="6 11" id="KW-0547">Nucleotide-binding</keyword>
<evidence type="ECO:0000256" key="4">
    <source>
        <dbReference type="ARBA" id="ARBA00018961"/>
    </source>
</evidence>
<dbReference type="PRINTS" id="PR00304">
    <property type="entry name" value="TCOMPLEXTCP1"/>
</dbReference>
<dbReference type="GO" id="GO:0005832">
    <property type="term" value="C:chaperonin-containing T-complex"/>
    <property type="evidence" value="ECO:0007669"/>
    <property type="project" value="InterPro"/>
</dbReference>
<evidence type="ECO:0000313" key="13">
    <source>
        <dbReference type="Proteomes" id="UP001367676"/>
    </source>
</evidence>
<dbReference type="FunFam" id="3.50.7.10:FF:000002">
    <property type="entry name" value="T-complex protein 1 subunit beta"/>
    <property type="match status" value="1"/>
</dbReference>
<dbReference type="InterPro" id="IPR012716">
    <property type="entry name" value="Chap_CCT_beta"/>
</dbReference>
<evidence type="ECO:0000256" key="2">
    <source>
        <dbReference type="ARBA" id="ARBA00008020"/>
    </source>
</evidence>
<evidence type="ECO:0000313" key="12">
    <source>
        <dbReference type="EMBL" id="KAK7590087.1"/>
    </source>
</evidence>
<accession>A0AAN9Y3P8</accession>
<dbReference type="Pfam" id="PF00118">
    <property type="entry name" value="Cpn60_TCP1"/>
    <property type="match status" value="1"/>
</dbReference>
<dbReference type="FunFam" id="1.10.560.10:FF:000045">
    <property type="entry name" value="T-complex protein 1 subunit eta"/>
    <property type="match status" value="1"/>
</dbReference>
<dbReference type="InterPro" id="IPR002194">
    <property type="entry name" value="Chaperonin_TCP-1_CS"/>
</dbReference>
<comment type="caution">
    <text evidence="12">The sequence shown here is derived from an EMBL/GenBank/DDBJ whole genome shotgun (WGS) entry which is preliminary data.</text>
</comment>
<comment type="subcellular location">
    <subcellularLocation>
        <location evidence="1">Cytoplasm</location>
    </subcellularLocation>
</comment>
<dbReference type="InterPro" id="IPR017998">
    <property type="entry name" value="Chaperone_TCP-1"/>
</dbReference>
<dbReference type="InterPro" id="IPR002423">
    <property type="entry name" value="Cpn60/GroEL/TCP-1"/>
</dbReference>
<dbReference type="NCBIfam" id="NF041083">
    <property type="entry name" value="thermosome_beta"/>
    <property type="match status" value="1"/>
</dbReference>
<keyword evidence="8 11" id="KW-0143">Chaperone</keyword>
<dbReference type="GO" id="GO:0005524">
    <property type="term" value="F:ATP binding"/>
    <property type="evidence" value="ECO:0007669"/>
    <property type="project" value="UniProtKB-KW"/>
</dbReference>
<dbReference type="Gene3D" id="3.30.260.10">
    <property type="entry name" value="TCP-1-like chaperonin intermediate domain"/>
    <property type="match status" value="1"/>
</dbReference>
<dbReference type="NCBIfam" id="TIGR02341">
    <property type="entry name" value="chap_CCT_beta"/>
    <property type="match status" value="1"/>
</dbReference>
<protein>
    <recommendedName>
        <fullName evidence="4">T-complex protein 1 subunit beta</fullName>
    </recommendedName>
    <alternativeName>
        <fullName evidence="10">CCT-beta</fullName>
    </alternativeName>
</protein>
<comment type="subunit">
    <text evidence="3">Heterooligomeric complex of about 850 to 900 kDa that forms two stacked rings, 12 to 16 nm in diameter.</text>
</comment>
<dbReference type="Gene3D" id="3.50.7.10">
    <property type="entry name" value="GroEL"/>
    <property type="match status" value="1"/>
</dbReference>
<evidence type="ECO:0000256" key="10">
    <source>
        <dbReference type="ARBA" id="ARBA00033237"/>
    </source>
</evidence>
<evidence type="ECO:0000256" key="3">
    <source>
        <dbReference type="ARBA" id="ARBA00011531"/>
    </source>
</evidence>
<evidence type="ECO:0000256" key="11">
    <source>
        <dbReference type="RuleBase" id="RU004187"/>
    </source>
</evidence>
<name>A0AAN9Y3P8_9HEMI</name>
<keyword evidence="13" id="KW-1185">Reference proteome</keyword>
<comment type="similarity">
    <text evidence="2 11">Belongs to the TCP-1 chaperonin family.</text>
</comment>
<dbReference type="SUPFAM" id="SSF52029">
    <property type="entry name" value="GroEL apical domain-like"/>
    <property type="match status" value="1"/>
</dbReference>